<dbReference type="PANTHER" id="PTHR43362:SF1">
    <property type="entry name" value="MANNITOL DEHYDROGENASE 2-RELATED"/>
    <property type="match status" value="1"/>
</dbReference>
<evidence type="ECO:0000313" key="5">
    <source>
        <dbReference type="Proteomes" id="UP000189627"/>
    </source>
</evidence>
<dbReference type="Proteomes" id="UP000189627">
    <property type="component" value="Chromosome 1"/>
</dbReference>
<sequence>MCFFIDMQPSSATAASNLRLSQRALPKVRAGVEHPRYDRARLSAGIVHLGLGAFHRAHQALYTEAALAQGDLRWGIVGVSLRSPATGHTLQAQDHLYSVTERHGDTSGTRIVGAVVASLYAPQALQRVIDAIADPAVCVITSTVTEKGYSQHPSTAGLDLDDADIRHDLANPERPRSTLGILAAGIRRRPRGAPLSVVCCDNMAGNGDTLRRLLTQFAELSDADLARRIDDEIALPNSMVDRIVPAASAASIDLATQHLGMRDEAAIVCEPFTQWVIEDRFAGPRPAWEAGGALLTTDVRPYQAMKLRLLNGTHSAMAYAGQLCGLASIADVMANPAAAAFARGVMEDLRATVAAPPGYDVDRYCRELLHRFENTALAHLTAQIATDGTQKIPVRWLPALRESCSAGIERPCLERALAMWLHYLRTSRSDHGDVLMISDPGAAALADRLRRAGCDAEAVRQALGHAAVFGTTPWPAPLAARLAAYLAVLAHRGASTLLSMPPGQ</sequence>
<organism evidence="4 5">
    <name type="scientific">Cupriavidus necator</name>
    <name type="common">Alcaligenes eutrophus</name>
    <name type="synonym">Ralstonia eutropha</name>
    <dbReference type="NCBI Taxonomy" id="106590"/>
    <lineage>
        <taxon>Bacteria</taxon>
        <taxon>Pseudomonadati</taxon>
        <taxon>Pseudomonadota</taxon>
        <taxon>Betaproteobacteria</taxon>
        <taxon>Burkholderiales</taxon>
        <taxon>Burkholderiaceae</taxon>
        <taxon>Cupriavidus</taxon>
    </lineage>
</organism>
<dbReference type="SUPFAM" id="SSF48179">
    <property type="entry name" value="6-phosphogluconate dehydrogenase C-terminal domain-like"/>
    <property type="match status" value="1"/>
</dbReference>
<dbReference type="InterPro" id="IPR013118">
    <property type="entry name" value="Mannitol_DH_C"/>
</dbReference>
<dbReference type="EMBL" id="CP017757">
    <property type="protein sequence ID" value="AQV94265.1"/>
    <property type="molecule type" value="Genomic_DNA"/>
</dbReference>
<keyword evidence="1" id="KW-0560">Oxidoreductase</keyword>
<dbReference type="PANTHER" id="PTHR43362">
    <property type="entry name" value="MANNITOL DEHYDROGENASE DSF1-RELATED"/>
    <property type="match status" value="1"/>
</dbReference>
<dbReference type="InterPro" id="IPR008927">
    <property type="entry name" value="6-PGluconate_DH-like_C_sf"/>
</dbReference>
<protein>
    <submittedName>
        <fullName evidence="4">Mannitol dehydrogenase</fullName>
    </submittedName>
</protein>
<dbReference type="Pfam" id="PF08125">
    <property type="entry name" value="Mannitol_dh_C"/>
    <property type="match status" value="1"/>
</dbReference>
<feature type="domain" description="Mannitol dehydrogenase C-terminal" evidence="3">
    <location>
        <begin position="298"/>
        <end position="470"/>
    </location>
</feature>
<dbReference type="GO" id="GO:0016616">
    <property type="term" value="F:oxidoreductase activity, acting on the CH-OH group of donors, NAD or NADP as acceptor"/>
    <property type="evidence" value="ECO:0007669"/>
    <property type="project" value="TreeGrafter"/>
</dbReference>
<dbReference type="InterPro" id="IPR050988">
    <property type="entry name" value="Mannitol_DH/Oxidoreductase"/>
</dbReference>
<dbReference type="Gene3D" id="3.40.50.720">
    <property type="entry name" value="NAD(P)-binding Rossmann-like Domain"/>
    <property type="match status" value="1"/>
</dbReference>
<dbReference type="KEGG" id="cuh:BJN34_10230"/>
<evidence type="ECO:0000259" key="3">
    <source>
        <dbReference type="Pfam" id="PF08125"/>
    </source>
</evidence>
<accession>A0A1U9UQ37</accession>
<dbReference type="SUPFAM" id="SSF51735">
    <property type="entry name" value="NAD(P)-binding Rossmann-fold domains"/>
    <property type="match status" value="1"/>
</dbReference>
<dbReference type="PRINTS" id="PR00084">
    <property type="entry name" value="MTLDHDRGNASE"/>
</dbReference>
<evidence type="ECO:0000313" key="4">
    <source>
        <dbReference type="EMBL" id="AQV94265.1"/>
    </source>
</evidence>
<evidence type="ECO:0000259" key="2">
    <source>
        <dbReference type="Pfam" id="PF01232"/>
    </source>
</evidence>
<name>A0A1U9UQ37_CUPNE</name>
<dbReference type="InterPro" id="IPR000669">
    <property type="entry name" value="Mannitol_DH"/>
</dbReference>
<feature type="domain" description="Mannitol dehydrogenase N-terminal" evidence="2">
    <location>
        <begin position="45"/>
        <end position="289"/>
    </location>
</feature>
<evidence type="ECO:0000256" key="1">
    <source>
        <dbReference type="ARBA" id="ARBA00023002"/>
    </source>
</evidence>
<dbReference type="Pfam" id="PF01232">
    <property type="entry name" value="Mannitol_dh"/>
    <property type="match status" value="1"/>
</dbReference>
<dbReference type="AlphaFoldDB" id="A0A1U9UQ37"/>
<dbReference type="InterPro" id="IPR036291">
    <property type="entry name" value="NAD(P)-bd_dom_sf"/>
</dbReference>
<dbReference type="InterPro" id="IPR013131">
    <property type="entry name" value="Mannitol_DH_N"/>
</dbReference>
<dbReference type="InterPro" id="IPR013328">
    <property type="entry name" value="6PGD_dom2"/>
</dbReference>
<proteinExistence type="predicted"/>
<reference evidence="5" key="1">
    <citation type="submission" date="2017-02" db="EMBL/GenBank/DDBJ databases">
        <title>Complete genome sequence of Cupriavidus necator strain NH9, a 3-chlorobenzoate degrader.</title>
        <authorList>
            <person name="Moriuchi R."/>
            <person name="Dohra H."/>
            <person name="Ogawa N."/>
        </authorList>
    </citation>
    <scope>NUCLEOTIDE SEQUENCE [LARGE SCALE GENOMIC DNA]</scope>
    <source>
        <strain evidence="5">NH9</strain>
    </source>
</reference>
<gene>
    <name evidence="4" type="ORF">BJN34_10230</name>
</gene>
<dbReference type="Gene3D" id="1.10.1040.10">
    <property type="entry name" value="N-(1-d-carboxylethyl)-l-norvaline Dehydrogenase, domain 2"/>
    <property type="match status" value="1"/>
</dbReference>